<keyword evidence="3" id="KW-0677">Repeat</keyword>
<dbReference type="InterPro" id="IPR002048">
    <property type="entry name" value="EF_hand_dom"/>
</dbReference>
<evidence type="ECO:0000313" key="9">
    <source>
        <dbReference type="Proteomes" id="UP000447434"/>
    </source>
</evidence>
<dbReference type="PROSITE" id="PS50222">
    <property type="entry name" value="EF_HAND_2"/>
    <property type="match status" value="3"/>
</dbReference>
<organism evidence="8 9">
    <name type="scientific">Lupinus albus</name>
    <name type="common">White lupine</name>
    <name type="synonym">Lupinus termis</name>
    <dbReference type="NCBI Taxonomy" id="3870"/>
    <lineage>
        <taxon>Eukaryota</taxon>
        <taxon>Viridiplantae</taxon>
        <taxon>Streptophyta</taxon>
        <taxon>Embryophyta</taxon>
        <taxon>Tracheophyta</taxon>
        <taxon>Spermatophyta</taxon>
        <taxon>Magnoliopsida</taxon>
        <taxon>eudicotyledons</taxon>
        <taxon>Gunneridae</taxon>
        <taxon>Pentapetalae</taxon>
        <taxon>rosids</taxon>
        <taxon>fabids</taxon>
        <taxon>Fabales</taxon>
        <taxon>Fabaceae</taxon>
        <taxon>Papilionoideae</taxon>
        <taxon>50 kb inversion clade</taxon>
        <taxon>genistoids sensu lato</taxon>
        <taxon>core genistoids</taxon>
        <taxon>Genisteae</taxon>
        <taxon>Lupinus</taxon>
    </lineage>
</organism>
<dbReference type="InterPro" id="IPR018247">
    <property type="entry name" value="EF_Hand_1_Ca_BS"/>
</dbReference>
<keyword evidence="6" id="KW-0472">Membrane</keyword>
<evidence type="ECO:0000313" key="8">
    <source>
        <dbReference type="EMBL" id="KAE9590681.1"/>
    </source>
</evidence>
<reference evidence="9" key="1">
    <citation type="journal article" date="2020" name="Nat. Commun.">
        <title>Genome sequence of the cluster root forming white lupin.</title>
        <authorList>
            <person name="Hufnagel B."/>
            <person name="Marques A."/>
            <person name="Soriano A."/>
            <person name="Marques L."/>
            <person name="Divol F."/>
            <person name="Doumas P."/>
            <person name="Sallet E."/>
            <person name="Mancinotti D."/>
            <person name="Carrere S."/>
            <person name="Marande W."/>
            <person name="Arribat S."/>
            <person name="Keller J."/>
            <person name="Huneau C."/>
            <person name="Blein T."/>
            <person name="Aime D."/>
            <person name="Laguerre M."/>
            <person name="Taylor J."/>
            <person name="Schubert V."/>
            <person name="Nelson M."/>
            <person name="Geu-Flores F."/>
            <person name="Crespi M."/>
            <person name="Gallardo-Guerrero K."/>
            <person name="Delaux P.-M."/>
            <person name="Salse J."/>
            <person name="Berges H."/>
            <person name="Guyot R."/>
            <person name="Gouzy J."/>
            <person name="Peret B."/>
        </authorList>
    </citation>
    <scope>NUCLEOTIDE SEQUENCE [LARGE SCALE GENOMIC DNA]</scope>
    <source>
        <strain evidence="9">cv. Amiga</strain>
    </source>
</reference>
<evidence type="ECO:0000256" key="4">
    <source>
        <dbReference type="ARBA" id="ARBA00022837"/>
    </source>
</evidence>
<feature type="domain" description="EF-hand" evidence="7">
    <location>
        <begin position="221"/>
        <end position="254"/>
    </location>
</feature>
<dbReference type="SMART" id="SM00054">
    <property type="entry name" value="EFh"/>
    <property type="match status" value="4"/>
</dbReference>
<comment type="caution">
    <text evidence="8">The sequence shown here is derived from an EMBL/GenBank/DDBJ whole genome shotgun (WGS) entry which is preliminary data.</text>
</comment>
<dbReference type="FunFam" id="1.10.238.10:FF:000089">
    <property type="entry name" value="calmodulin-like protein 3"/>
    <property type="match status" value="1"/>
</dbReference>
<keyword evidence="2" id="KW-0479">Metal-binding</keyword>
<dbReference type="PROSITE" id="PS00018">
    <property type="entry name" value="EF_HAND_1"/>
    <property type="match status" value="2"/>
</dbReference>
<evidence type="ECO:0000256" key="6">
    <source>
        <dbReference type="SAM" id="Phobius"/>
    </source>
</evidence>
<evidence type="ECO:0000259" key="7">
    <source>
        <dbReference type="PROSITE" id="PS50222"/>
    </source>
</evidence>
<keyword evidence="8" id="KW-0969">Cilium</keyword>
<keyword evidence="6" id="KW-1133">Transmembrane helix</keyword>
<protein>
    <submittedName>
        <fullName evidence="8">Putative flagellar calcium-binding protein calflagin</fullName>
    </submittedName>
</protein>
<name>A0A6A4NP34_LUPAL</name>
<keyword evidence="6" id="KW-0812">Transmembrane</keyword>
<dbReference type="EMBL" id="WOCE01000020">
    <property type="protein sequence ID" value="KAE9590681.1"/>
    <property type="molecule type" value="Genomic_DNA"/>
</dbReference>
<proteinExistence type="predicted"/>
<evidence type="ECO:0000256" key="2">
    <source>
        <dbReference type="ARBA" id="ARBA00022723"/>
    </source>
</evidence>
<sequence>MYLHLTPQPSSLFPLKPFFLPFSLSPFPLIFFLSFFHFQMKLINKLKLSPKRFFRSKKDRSAVSRSDPLSFGSESLSSSSEGSTHKTATGATGSLTPTSVLPNVSGDWTAISGDLHSDLANAFRFIDRDSDGVISRHELEALLNRVAAAPEVAMMLSEVEFDGEGCITVEALMNRVGSDSGSCENADELMEAFAVFDTDRDGRISAEELFRVFEAIGEERCTLEECKRMIESVDRKGDGFVCFEDFSRMMELQR</sequence>
<dbReference type="GO" id="GO:0005737">
    <property type="term" value="C:cytoplasm"/>
    <property type="evidence" value="ECO:0007669"/>
    <property type="project" value="UniProtKB-ARBA"/>
</dbReference>
<feature type="region of interest" description="Disordered" evidence="5">
    <location>
        <begin position="63"/>
        <end position="98"/>
    </location>
</feature>
<dbReference type="GO" id="GO:0005509">
    <property type="term" value="F:calcium ion binding"/>
    <property type="evidence" value="ECO:0007669"/>
    <property type="project" value="InterPro"/>
</dbReference>
<feature type="compositionally biased region" description="Polar residues" evidence="5">
    <location>
        <begin position="85"/>
        <end position="98"/>
    </location>
</feature>
<dbReference type="CDD" id="cd00051">
    <property type="entry name" value="EFh"/>
    <property type="match status" value="1"/>
</dbReference>
<feature type="transmembrane region" description="Helical" evidence="6">
    <location>
        <begin position="18"/>
        <end position="38"/>
    </location>
</feature>
<evidence type="ECO:0000256" key="1">
    <source>
        <dbReference type="ARBA" id="ARBA00003291"/>
    </source>
</evidence>
<dbReference type="Pfam" id="PF13499">
    <property type="entry name" value="EF-hand_7"/>
    <property type="match status" value="1"/>
</dbReference>
<feature type="compositionally biased region" description="Low complexity" evidence="5">
    <location>
        <begin position="69"/>
        <end position="82"/>
    </location>
</feature>
<dbReference type="Proteomes" id="UP000447434">
    <property type="component" value="Chromosome 20"/>
</dbReference>
<dbReference type="PANTHER" id="PTHR10891">
    <property type="entry name" value="EF-HAND CALCIUM-BINDING DOMAIN CONTAINING PROTEIN"/>
    <property type="match status" value="1"/>
</dbReference>
<gene>
    <name evidence="8" type="ORF">Lalb_Chr20g0110231</name>
</gene>
<feature type="domain" description="EF-hand" evidence="7">
    <location>
        <begin position="114"/>
        <end position="149"/>
    </location>
</feature>
<dbReference type="InterPro" id="IPR039647">
    <property type="entry name" value="EF_hand_pair_protein_CML-like"/>
</dbReference>
<feature type="domain" description="EF-hand" evidence="7">
    <location>
        <begin position="184"/>
        <end position="219"/>
    </location>
</feature>
<dbReference type="Pfam" id="PF13202">
    <property type="entry name" value="EF-hand_5"/>
    <property type="match status" value="1"/>
</dbReference>
<accession>A0A6A4NP34</accession>
<dbReference type="SUPFAM" id="SSF47473">
    <property type="entry name" value="EF-hand"/>
    <property type="match status" value="1"/>
</dbReference>
<dbReference type="AlphaFoldDB" id="A0A6A4NP34"/>
<keyword evidence="8" id="KW-0282">Flagellum</keyword>
<evidence type="ECO:0000256" key="3">
    <source>
        <dbReference type="ARBA" id="ARBA00022737"/>
    </source>
</evidence>
<dbReference type="Gene3D" id="1.10.238.10">
    <property type="entry name" value="EF-hand"/>
    <property type="match status" value="2"/>
</dbReference>
<dbReference type="OrthoDB" id="26525at2759"/>
<keyword evidence="9" id="KW-1185">Reference proteome</keyword>
<keyword evidence="4" id="KW-0106">Calcium</keyword>
<dbReference type="InterPro" id="IPR011992">
    <property type="entry name" value="EF-hand-dom_pair"/>
</dbReference>
<keyword evidence="8" id="KW-0966">Cell projection</keyword>
<comment type="function">
    <text evidence="1">Potential calcium sensor.</text>
</comment>
<evidence type="ECO:0000256" key="5">
    <source>
        <dbReference type="SAM" id="MobiDB-lite"/>
    </source>
</evidence>